<organism evidence="1 2">
    <name type="scientific">Heterodera trifolii</name>
    <dbReference type="NCBI Taxonomy" id="157864"/>
    <lineage>
        <taxon>Eukaryota</taxon>
        <taxon>Metazoa</taxon>
        <taxon>Ecdysozoa</taxon>
        <taxon>Nematoda</taxon>
        <taxon>Chromadorea</taxon>
        <taxon>Rhabditida</taxon>
        <taxon>Tylenchina</taxon>
        <taxon>Tylenchomorpha</taxon>
        <taxon>Tylenchoidea</taxon>
        <taxon>Heteroderidae</taxon>
        <taxon>Heteroderinae</taxon>
        <taxon>Heterodera</taxon>
    </lineage>
</organism>
<protein>
    <submittedName>
        <fullName evidence="1">Uncharacterized protein</fullName>
    </submittedName>
</protein>
<comment type="caution">
    <text evidence="1">The sequence shown here is derived from an EMBL/GenBank/DDBJ whole genome shotgun (WGS) entry which is preliminary data.</text>
</comment>
<gene>
    <name evidence="1" type="ORF">niasHT_009835</name>
</gene>
<reference evidence="1 2" key="1">
    <citation type="submission" date="2024-10" db="EMBL/GenBank/DDBJ databases">
        <authorList>
            <person name="Kim D."/>
        </authorList>
    </citation>
    <scope>NUCLEOTIDE SEQUENCE [LARGE SCALE GENOMIC DNA]</scope>
    <source>
        <strain evidence="1">BH-2024</strain>
    </source>
</reference>
<name>A0ABD2LU27_9BILA</name>
<dbReference type="EMBL" id="JBICBT010000307">
    <property type="protein sequence ID" value="KAL3117789.1"/>
    <property type="molecule type" value="Genomic_DNA"/>
</dbReference>
<dbReference type="Proteomes" id="UP001620626">
    <property type="component" value="Unassembled WGS sequence"/>
</dbReference>
<proteinExistence type="predicted"/>
<accession>A0ABD2LU27</accession>
<keyword evidence="2" id="KW-1185">Reference proteome</keyword>
<evidence type="ECO:0000313" key="2">
    <source>
        <dbReference type="Proteomes" id="UP001620626"/>
    </source>
</evidence>
<sequence length="129" mass="15014">MPELTELLAKCNLDMLITFFEARRRHFWAVKCIQLLNQILRIPSSIERPDDLLEMAQSFEYSVTDHLITELRKKYQTSGLELSFHQLNTLPLCHASTCQKRNNCPLYPAEMMTSPLRGEMMTSPLRGVR</sequence>
<evidence type="ECO:0000313" key="1">
    <source>
        <dbReference type="EMBL" id="KAL3117789.1"/>
    </source>
</evidence>
<dbReference type="AlphaFoldDB" id="A0ABD2LU27"/>